<dbReference type="Pfam" id="PF12822">
    <property type="entry name" value="ECF_trnsprt"/>
    <property type="match status" value="1"/>
</dbReference>
<dbReference type="EMBL" id="FOXU01000002">
    <property type="protein sequence ID" value="SFQ31229.1"/>
    <property type="molecule type" value="Genomic_DNA"/>
</dbReference>
<reference evidence="3" key="1">
    <citation type="submission" date="2016-10" db="EMBL/GenBank/DDBJ databases">
        <authorList>
            <person name="Varghese N."/>
            <person name="Submissions S."/>
        </authorList>
    </citation>
    <scope>NUCLEOTIDE SEQUENCE [LARGE SCALE GENOMIC DNA]</scope>
    <source>
        <strain evidence="3">DSM 11706</strain>
    </source>
</reference>
<evidence type="ECO:0008006" key="4">
    <source>
        <dbReference type="Google" id="ProtNLM"/>
    </source>
</evidence>
<organism evidence="2 3">
    <name type="scientific">Psychrobacillus psychrotolerans</name>
    <dbReference type="NCBI Taxonomy" id="126156"/>
    <lineage>
        <taxon>Bacteria</taxon>
        <taxon>Bacillati</taxon>
        <taxon>Bacillota</taxon>
        <taxon>Bacilli</taxon>
        <taxon>Bacillales</taxon>
        <taxon>Bacillaceae</taxon>
        <taxon>Psychrobacillus</taxon>
    </lineage>
</organism>
<evidence type="ECO:0000313" key="2">
    <source>
        <dbReference type="EMBL" id="SFQ31229.1"/>
    </source>
</evidence>
<feature type="transmembrane region" description="Helical" evidence="1">
    <location>
        <begin position="125"/>
        <end position="145"/>
    </location>
</feature>
<proteinExistence type="predicted"/>
<dbReference type="InterPro" id="IPR024529">
    <property type="entry name" value="ECF_trnsprt_substrate-spec"/>
</dbReference>
<evidence type="ECO:0000313" key="3">
    <source>
        <dbReference type="Proteomes" id="UP000198734"/>
    </source>
</evidence>
<sequence>MKLRVLTLAAMFAALCAVGAFIKVPVGIGSAALDTVPALISASFLPPVYAGVASLIGHLSSSLYAGFPLGPLHIIIAVEMFVILFVFTKLHQSGHHVWKWIFFIFANSVLATLPFYWIISPAFFAAALPGITLATILNAAIAMIVSPVMERVMKRVKTHA</sequence>
<dbReference type="RefSeq" id="WP_093535797.1">
    <property type="nucleotide sequence ID" value="NZ_FOXU01000002.1"/>
</dbReference>
<protein>
    <recommendedName>
        <fullName evidence="4">Alpha-ribazole transporter</fullName>
    </recommendedName>
</protein>
<dbReference type="Proteomes" id="UP000198734">
    <property type="component" value="Unassembled WGS sequence"/>
</dbReference>
<feature type="transmembrane region" description="Helical" evidence="1">
    <location>
        <begin position="100"/>
        <end position="119"/>
    </location>
</feature>
<dbReference type="STRING" id="126156.SAMN05421670_1511"/>
<keyword evidence="1" id="KW-1133">Transmembrane helix</keyword>
<keyword evidence="3" id="KW-1185">Reference proteome</keyword>
<dbReference type="Gene3D" id="1.10.1760.20">
    <property type="match status" value="1"/>
</dbReference>
<dbReference type="AlphaFoldDB" id="A0A1I5XGY4"/>
<name>A0A1I5XGY4_9BACI</name>
<feature type="transmembrane region" description="Helical" evidence="1">
    <location>
        <begin position="69"/>
        <end position="88"/>
    </location>
</feature>
<dbReference type="GO" id="GO:0022857">
    <property type="term" value="F:transmembrane transporter activity"/>
    <property type="evidence" value="ECO:0007669"/>
    <property type="project" value="InterPro"/>
</dbReference>
<evidence type="ECO:0000256" key="1">
    <source>
        <dbReference type="SAM" id="Phobius"/>
    </source>
</evidence>
<keyword evidence="1" id="KW-0472">Membrane</keyword>
<keyword evidence="1" id="KW-0812">Transmembrane</keyword>
<gene>
    <name evidence="2" type="ORF">SAMN05421670_1511</name>
</gene>
<dbReference type="OrthoDB" id="5431035at2"/>
<accession>A0A1I5XGY4</accession>